<evidence type="ECO:0000313" key="8">
    <source>
        <dbReference type="EMBL" id="EMR03127.1"/>
    </source>
</evidence>
<dbReference type="Pfam" id="PF00232">
    <property type="entry name" value="Glyco_hydro_1"/>
    <property type="match status" value="1"/>
</dbReference>
<dbReference type="STRING" id="1279009.ADICEAN_01728"/>
<evidence type="ECO:0000256" key="3">
    <source>
        <dbReference type="ARBA" id="ARBA00012929"/>
    </source>
</evidence>
<dbReference type="EC" id="1.1.1.133" evidence="3 6"/>
<protein>
    <recommendedName>
        <fullName evidence="4 6">dTDP-4-dehydrorhamnose reductase</fullName>
        <ecNumber evidence="3 6">1.1.1.133</ecNumber>
    </recommendedName>
</protein>
<dbReference type="Pfam" id="PF04321">
    <property type="entry name" value="RmlD_sub_bind"/>
    <property type="match status" value="1"/>
</dbReference>
<keyword evidence="6" id="KW-0521">NADP</keyword>
<evidence type="ECO:0000256" key="4">
    <source>
        <dbReference type="ARBA" id="ARBA00017099"/>
    </source>
</evidence>
<dbReference type="InterPro" id="IPR005913">
    <property type="entry name" value="dTDP_dehydrorham_reduct"/>
</dbReference>
<dbReference type="SUPFAM" id="SSF51735">
    <property type="entry name" value="NAD(P)-binding Rossmann-fold domains"/>
    <property type="match status" value="1"/>
</dbReference>
<dbReference type="PANTHER" id="PTHR10491:SF4">
    <property type="entry name" value="METHIONINE ADENOSYLTRANSFERASE 2 SUBUNIT BETA"/>
    <property type="match status" value="1"/>
</dbReference>
<comment type="function">
    <text evidence="6">Catalyzes the reduction of dTDP-6-deoxy-L-lyxo-4-hexulose to yield dTDP-L-rhamnose.</text>
</comment>
<dbReference type="InterPro" id="IPR001360">
    <property type="entry name" value="Glyco_hydro_1"/>
</dbReference>
<organism evidence="8 9">
    <name type="scientific">Cesiribacter andamanensis AMV16</name>
    <dbReference type="NCBI Taxonomy" id="1279009"/>
    <lineage>
        <taxon>Bacteria</taxon>
        <taxon>Pseudomonadati</taxon>
        <taxon>Bacteroidota</taxon>
        <taxon>Cytophagia</taxon>
        <taxon>Cytophagales</taxon>
        <taxon>Cesiribacteraceae</taxon>
        <taxon>Cesiribacter</taxon>
    </lineage>
</organism>
<dbReference type="InterPro" id="IPR029903">
    <property type="entry name" value="RmlD-like-bd"/>
</dbReference>
<dbReference type="SUPFAM" id="SSF51445">
    <property type="entry name" value="(Trans)glycosidases"/>
    <property type="match status" value="1"/>
</dbReference>
<gene>
    <name evidence="8" type="primary">strL</name>
    <name evidence="8" type="ORF">ADICEAN_01728</name>
</gene>
<dbReference type="Gene3D" id="3.20.20.80">
    <property type="entry name" value="Glycosidases"/>
    <property type="match status" value="1"/>
</dbReference>
<comment type="caution">
    <text evidence="8">The sequence shown here is derived from an EMBL/GenBank/DDBJ whole genome shotgun (WGS) entry which is preliminary data.</text>
</comment>
<dbReference type="eggNOG" id="COG2723">
    <property type="taxonomic scope" value="Bacteria"/>
</dbReference>
<proteinExistence type="inferred from homology"/>
<keyword evidence="9" id="KW-1185">Reference proteome</keyword>
<comment type="pathway">
    <text evidence="1 6">Carbohydrate biosynthesis; dTDP-L-rhamnose biosynthesis.</text>
</comment>
<evidence type="ECO:0000256" key="2">
    <source>
        <dbReference type="ARBA" id="ARBA00010944"/>
    </source>
</evidence>
<dbReference type="eggNOG" id="COG1091">
    <property type="taxonomic scope" value="Bacteria"/>
</dbReference>
<dbReference type="OrthoDB" id="9803892at2"/>
<keyword evidence="6 8" id="KW-0560">Oxidoreductase</keyword>
<dbReference type="EMBL" id="AODQ01000034">
    <property type="protein sequence ID" value="EMR03127.1"/>
    <property type="molecule type" value="Genomic_DNA"/>
</dbReference>
<accession>M7N780</accession>
<dbReference type="AlphaFoldDB" id="M7N780"/>
<evidence type="ECO:0000256" key="6">
    <source>
        <dbReference type="RuleBase" id="RU364082"/>
    </source>
</evidence>
<feature type="domain" description="RmlD-like substrate binding" evidence="7">
    <location>
        <begin position="462"/>
        <end position="716"/>
    </location>
</feature>
<dbReference type="RefSeq" id="WP_009195125.1">
    <property type="nucleotide sequence ID" value="NZ_AODQ01000034.1"/>
</dbReference>
<dbReference type="InterPro" id="IPR036291">
    <property type="entry name" value="NAD(P)-bd_dom_sf"/>
</dbReference>
<dbReference type="Gene3D" id="3.90.25.10">
    <property type="entry name" value="UDP-galactose 4-epimerase, domain 1"/>
    <property type="match status" value="1"/>
</dbReference>
<evidence type="ECO:0000259" key="7">
    <source>
        <dbReference type="Pfam" id="PF04321"/>
    </source>
</evidence>
<dbReference type="GO" id="GO:0004553">
    <property type="term" value="F:hydrolase activity, hydrolyzing O-glycosyl compounds"/>
    <property type="evidence" value="ECO:0007669"/>
    <property type="project" value="InterPro"/>
</dbReference>
<reference evidence="8 9" key="1">
    <citation type="journal article" date="2013" name="Genome Announc.">
        <title>Draft Genome Sequence of Cesiribacter andamanensis Strain AMV16T, Isolated from a Soil Sample from a Mud Volcano in the Andaman Islands, India.</title>
        <authorList>
            <person name="Shivaji S."/>
            <person name="Ara S."/>
            <person name="Begum Z."/>
            <person name="Srinivas T.N."/>
            <person name="Singh A."/>
            <person name="Kumar Pinnaka A."/>
        </authorList>
    </citation>
    <scope>NUCLEOTIDE SEQUENCE [LARGE SCALE GENOMIC DNA]</scope>
    <source>
        <strain evidence="8 9">AMV16</strain>
    </source>
</reference>
<dbReference type="PANTHER" id="PTHR10491">
    <property type="entry name" value="DTDP-4-DEHYDRORHAMNOSE REDUCTASE"/>
    <property type="match status" value="1"/>
</dbReference>
<dbReference type="Gene3D" id="3.40.50.720">
    <property type="entry name" value="NAD(P)-binding Rossmann-like Domain"/>
    <property type="match status" value="1"/>
</dbReference>
<dbReference type="UniPathway" id="UPA00124"/>
<dbReference type="InterPro" id="IPR017853">
    <property type="entry name" value="GH"/>
</dbReference>
<evidence type="ECO:0000256" key="5">
    <source>
        <dbReference type="ARBA" id="ARBA00048200"/>
    </source>
</evidence>
<evidence type="ECO:0000313" key="9">
    <source>
        <dbReference type="Proteomes" id="UP000011910"/>
    </source>
</evidence>
<dbReference type="GO" id="GO:0008831">
    <property type="term" value="F:dTDP-4-dehydrorhamnose reductase activity"/>
    <property type="evidence" value="ECO:0007669"/>
    <property type="project" value="UniProtKB-EC"/>
</dbReference>
<comment type="similarity">
    <text evidence="2 6">Belongs to the dTDP-4-dehydrorhamnose reductase family.</text>
</comment>
<evidence type="ECO:0000256" key="1">
    <source>
        <dbReference type="ARBA" id="ARBA00004781"/>
    </source>
</evidence>
<sequence length="741" mass="83143">MAEQTQNAIPLWGGIECTVHRLQNTYGDQLIRNGHWERISDLKLIAELGIKTVRYPLLWEKIAPQGIKKADWSWADERLACLQELGITPIAGLLHHGSGPRYTHLLDPDFPEKFTEFALAVAERYPWLRYFTPINEPLTTARFSCLYGHWYPHKRSSSAFAKALLLQCKATIMAMQAIRGPIPEAKLVQTEDLGKCHSTEKLAYQRDFENQRRWASFDLLCGKMGDNTLFSDYLLHAGKVAEAELAYFAETPCPPDIMGLNHYITSERYLDENLHAYPAWSHAGNGRHRYADVEVVRADIHQRAGHYQLLKEALNRYGLPLALTEVHLGASREEQLRWFMEAWEAVSRLKAEGADVRGITAWSLFGAYDWNTLITQPNNFYESGVFDVRTGTPRPTALAWLIRQLASGQYPSHPVLSAGGWWKVTNPHHLDLHYSSTPSARELPQVTAIERGVLLAPAAAPLLITGATGTLGRAFARICDIRNLAYTILNRQQLDITSAASIEAALQQHQPWAVVNAAGFVRVDDAEQHKEQCFLENTQGPVLLAEACRRYGTQLITFSSDLVFDGRQKTPYLESKPAAPLNVYGLSKFYAEQKVLSLHPDALIIRTSSFFGPWDEYNFITLMLRALEEQRVFTASSEHVVSPTYVPDLVHNSLDLLIDKASGIWHLTNPSEVSWADFALRTAEIAGLNRQLILPAKGSALGFRAPRPGYSALGSERGLLLPGLEDAIERYLREAETLSPV</sequence>
<dbReference type="Proteomes" id="UP000011910">
    <property type="component" value="Unassembled WGS sequence"/>
</dbReference>
<dbReference type="CDD" id="cd05254">
    <property type="entry name" value="dTDP_HR_like_SDR_e"/>
    <property type="match status" value="1"/>
</dbReference>
<comment type="catalytic activity">
    <reaction evidence="5">
        <text>dTDP-beta-L-rhamnose + NADP(+) = dTDP-4-dehydro-beta-L-rhamnose + NADPH + H(+)</text>
        <dbReference type="Rhea" id="RHEA:21796"/>
        <dbReference type="ChEBI" id="CHEBI:15378"/>
        <dbReference type="ChEBI" id="CHEBI:57510"/>
        <dbReference type="ChEBI" id="CHEBI:57783"/>
        <dbReference type="ChEBI" id="CHEBI:58349"/>
        <dbReference type="ChEBI" id="CHEBI:62830"/>
        <dbReference type="EC" id="1.1.1.133"/>
    </reaction>
</comment>
<dbReference type="GO" id="GO:0019305">
    <property type="term" value="P:dTDP-rhamnose biosynthetic process"/>
    <property type="evidence" value="ECO:0007669"/>
    <property type="project" value="UniProtKB-UniPathway"/>
</dbReference>
<dbReference type="PATRIC" id="fig|1279009.4.peg.1756"/>
<name>M7N780_9BACT</name>
<dbReference type="GO" id="GO:0005829">
    <property type="term" value="C:cytosol"/>
    <property type="evidence" value="ECO:0007669"/>
    <property type="project" value="TreeGrafter"/>
</dbReference>
<dbReference type="GO" id="GO:0005975">
    <property type="term" value="P:carbohydrate metabolic process"/>
    <property type="evidence" value="ECO:0007669"/>
    <property type="project" value="InterPro"/>
</dbReference>